<evidence type="ECO:0000256" key="1">
    <source>
        <dbReference type="ARBA" id="ARBA00005384"/>
    </source>
</evidence>
<keyword evidence="2" id="KW-0663">Pyridoxal phosphate</keyword>
<dbReference type="InterPro" id="IPR000524">
    <property type="entry name" value="Tscrpt_reg_HTH_GntR"/>
</dbReference>
<dbReference type="Proteomes" id="UP001500002">
    <property type="component" value="Unassembled WGS sequence"/>
</dbReference>
<dbReference type="InterPro" id="IPR015421">
    <property type="entry name" value="PyrdxlP-dep_Trfase_major"/>
</dbReference>
<accession>A0ABP4YL95</accession>
<evidence type="ECO:0000256" key="2">
    <source>
        <dbReference type="ARBA" id="ARBA00022898"/>
    </source>
</evidence>
<name>A0ABP4YL95_9MICO</name>
<dbReference type="CDD" id="cd00609">
    <property type="entry name" value="AAT_like"/>
    <property type="match status" value="1"/>
</dbReference>
<keyword evidence="3" id="KW-0805">Transcription regulation</keyword>
<dbReference type="Gene3D" id="3.40.640.10">
    <property type="entry name" value="Type I PLP-dependent aspartate aminotransferase-like (Major domain)"/>
    <property type="match status" value="1"/>
</dbReference>
<evidence type="ECO:0000256" key="3">
    <source>
        <dbReference type="ARBA" id="ARBA00023015"/>
    </source>
</evidence>
<sequence>MYDRVMEPSLVISGSTAAEIAGRVRNLVAAGELSPGESLPPIRELAQTIGVNRNTVAAAYRLLVAAGTAETSGRSGTAITRVPTLDGEGMRSTGNLINLASGNPDPAFLPDARRALRRLEYRSPLYGTPAIDEDLAGWADRSLRSDVGAEFRLVLASGAVDAVERLLTAHLTRGDVVAVEDPCFISSIGTLRLNGFQTSPVPVDDAGMLPDELDRAIRGGARAVILTPRAHNPTGASLTSTRAGELRAVIDRHPHLLVIEDDHLSAVSSSPYHRATPPAANRWALIRSVSKFLGPDLRLAFIAADTTTAAGLEARLGSGPTWISHLLQQLTLSMLTDPTTAGLLETAKRAYAERARSLAAALAEHGIITNPTPDGLNIWAEFDQPVQQLVADLAETGWLVRPGDPFATENGRHRNAIRVTTAAMNGSEPDEFATVLADHARKLDLRSAR</sequence>
<dbReference type="PANTHER" id="PTHR46577:SF1">
    <property type="entry name" value="HTH-TYPE TRANSCRIPTIONAL REGULATORY PROTEIN GABR"/>
    <property type="match status" value="1"/>
</dbReference>
<evidence type="ECO:0000259" key="6">
    <source>
        <dbReference type="PROSITE" id="PS50949"/>
    </source>
</evidence>
<dbReference type="SUPFAM" id="SSF46785">
    <property type="entry name" value="Winged helix' DNA-binding domain"/>
    <property type="match status" value="1"/>
</dbReference>
<dbReference type="CDD" id="cd07377">
    <property type="entry name" value="WHTH_GntR"/>
    <property type="match status" value="1"/>
</dbReference>
<gene>
    <name evidence="7" type="primary">ptsJ</name>
    <name evidence="7" type="ORF">GCM10009749_26250</name>
</gene>
<dbReference type="Pfam" id="PF00392">
    <property type="entry name" value="GntR"/>
    <property type="match status" value="1"/>
</dbReference>
<dbReference type="InterPro" id="IPR051446">
    <property type="entry name" value="HTH_trans_reg/aminotransferase"/>
</dbReference>
<keyword evidence="8" id="KW-1185">Reference proteome</keyword>
<dbReference type="Gene3D" id="1.10.10.10">
    <property type="entry name" value="Winged helix-like DNA-binding domain superfamily/Winged helix DNA-binding domain"/>
    <property type="match status" value="1"/>
</dbReference>
<dbReference type="PANTHER" id="PTHR46577">
    <property type="entry name" value="HTH-TYPE TRANSCRIPTIONAL REGULATORY PROTEIN GABR"/>
    <property type="match status" value="1"/>
</dbReference>
<proteinExistence type="inferred from homology"/>
<evidence type="ECO:0000313" key="7">
    <source>
        <dbReference type="EMBL" id="GAA1815284.1"/>
    </source>
</evidence>
<protein>
    <submittedName>
        <fullName evidence="7">Transcriptional regulator PtsJ</fullName>
    </submittedName>
</protein>
<dbReference type="InterPro" id="IPR015424">
    <property type="entry name" value="PyrdxlP-dep_Trfase"/>
</dbReference>
<dbReference type="SMART" id="SM00345">
    <property type="entry name" value="HTH_GNTR"/>
    <property type="match status" value="1"/>
</dbReference>
<reference evidence="8" key="1">
    <citation type="journal article" date="2019" name="Int. J. Syst. Evol. Microbiol.">
        <title>The Global Catalogue of Microorganisms (GCM) 10K type strain sequencing project: providing services to taxonomists for standard genome sequencing and annotation.</title>
        <authorList>
            <consortium name="The Broad Institute Genomics Platform"/>
            <consortium name="The Broad Institute Genome Sequencing Center for Infectious Disease"/>
            <person name="Wu L."/>
            <person name="Ma J."/>
        </authorList>
    </citation>
    <scope>NUCLEOTIDE SEQUENCE [LARGE SCALE GENOMIC DNA]</scope>
    <source>
        <strain evidence="8">JCM 14322</strain>
    </source>
</reference>
<keyword evidence="4" id="KW-0238">DNA-binding</keyword>
<dbReference type="SUPFAM" id="SSF53383">
    <property type="entry name" value="PLP-dependent transferases"/>
    <property type="match status" value="1"/>
</dbReference>
<evidence type="ECO:0000256" key="5">
    <source>
        <dbReference type="ARBA" id="ARBA00023163"/>
    </source>
</evidence>
<keyword evidence="5" id="KW-0804">Transcription</keyword>
<feature type="domain" description="HTH gntR-type" evidence="6">
    <location>
        <begin position="14"/>
        <end position="82"/>
    </location>
</feature>
<dbReference type="Pfam" id="PF00155">
    <property type="entry name" value="Aminotran_1_2"/>
    <property type="match status" value="1"/>
</dbReference>
<dbReference type="InterPro" id="IPR036388">
    <property type="entry name" value="WH-like_DNA-bd_sf"/>
</dbReference>
<dbReference type="EMBL" id="BAAANJ010000009">
    <property type="protein sequence ID" value="GAA1815284.1"/>
    <property type="molecule type" value="Genomic_DNA"/>
</dbReference>
<evidence type="ECO:0000313" key="8">
    <source>
        <dbReference type="Proteomes" id="UP001500002"/>
    </source>
</evidence>
<comment type="caution">
    <text evidence="7">The sequence shown here is derived from an EMBL/GenBank/DDBJ whole genome shotgun (WGS) entry which is preliminary data.</text>
</comment>
<dbReference type="InterPro" id="IPR036390">
    <property type="entry name" value="WH_DNA-bd_sf"/>
</dbReference>
<dbReference type="PROSITE" id="PS50949">
    <property type="entry name" value="HTH_GNTR"/>
    <property type="match status" value="1"/>
</dbReference>
<dbReference type="InterPro" id="IPR004839">
    <property type="entry name" value="Aminotransferase_I/II_large"/>
</dbReference>
<comment type="similarity">
    <text evidence="1">In the C-terminal section; belongs to the class-I pyridoxal-phosphate-dependent aminotransferase family.</text>
</comment>
<organism evidence="7 8">
    <name type="scientific">Agromyces neolithicus</name>
    <dbReference type="NCBI Taxonomy" id="269420"/>
    <lineage>
        <taxon>Bacteria</taxon>
        <taxon>Bacillati</taxon>
        <taxon>Actinomycetota</taxon>
        <taxon>Actinomycetes</taxon>
        <taxon>Micrococcales</taxon>
        <taxon>Microbacteriaceae</taxon>
        <taxon>Agromyces</taxon>
    </lineage>
</organism>
<evidence type="ECO:0000256" key="4">
    <source>
        <dbReference type="ARBA" id="ARBA00023125"/>
    </source>
</evidence>